<reference evidence="4 5" key="1">
    <citation type="journal article" date="2018" name="Mol. Biol. Evol.">
        <title>Analysis of the draft genome of the red seaweed Gracilariopsis chorda provides insights into genome size evolution in Rhodophyta.</title>
        <authorList>
            <person name="Lee J."/>
            <person name="Yang E.C."/>
            <person name="Graf L."/>
            <person name="Yang J.H."/>
            <person name="Qiu H."/>
            <person name="Zel Zion U."/>
            <person name="Chan C.X."/>
            <person name="Stephens T.G."/>
            <person name="Weber A.P.M."/>
            <person name="Boo G.H."/>
            <person name="Boo S.M."/>
            <person name="Kim K.M."/>
            <person name="Shin Y."/>
            <person name="Jung M."/>
            <person name="Lee S.J."/>
            <person name="Yim H.S."/>
            <person name="Lee J.H."/>
            <person name="Bhattacharya D."/>
            <person name="Yoon H.S."/>
        </authorList>
    </citation>
    <scope>NUCLEOTIDE SEQUENCE [LARGE SCALE GENOMIC DNA]</scope>
    <source>
        <strain evidence="4 5">SKKU-2015</strain>
        <tissue evidence="4">Whole body</tissue>
    </source>
</reference>
<dbReference type="GO" id="GO:0000977">
    <property type="term" value="F:RNA polymerase II transcription regulatory region sequence-specific DNA binding"/>
    <property type="evidence" value="ECO:0007669"/>
    <property type="project" value="InterPro"/>
</dbReference>
<evidence type="ECO:0000256" key="2">
    <source>
        <dbReference type="ARBA" id="ARBA00023125"/>
    </source>
</evidence>
<dbReference type="Proteomes" id="UP000247409">
    <property type="component" value="Unassembled WGS sequence"/>
</dbReference>
<dbReference type="AlphaFoldDB" id="A0A2V3IXQ2"/>
<organism evidence="4 5">
    <name type="scientific">Gracilariopsis chorda</name>
    <dbReference type="NCBI Taxonomy" id="448386"/>
    <lineage>
        <taxon>Eukaryota</taxon>
        <taxon>Rhodophyta</taxon>
        <taxon>Florideophyceae</taxon>
        <taxon>Rhodymeniophycidae</taxon>
        <taxon>Gracilariales</taxon>
        <taxon>Gracilariaceae</taxon>
        <taxon>Gracilariopsis</taxon>
    </lineage>
</organism>
<feature type="compositionally biased region" description="Pro residues" evidence="3">
    <location>
        <begin position="82"/>
        <end position="91"/>
    </location>
</feature>
<feature type="region of interest" description="Disordered" evidence="3">
    <location>
        <begin position="76"/>
        <end position="100"/>
    </location>
</feature>
<sequence length="100" mass="10753">MGENETETQHDGVAIIGYGNRDELMSVRITVGSRRVTMALCENDRGRFLRLIDNRSRIMVPAAGIIQMRDALGTLESALESAPPPPPPPLPTAKSPGPSS</sequence>
<comment type="similarity">
    <text evidence="1">Belongs to the PUR DNA-binding protein family.</text>
</comment>
<name>A0A2V3IXQ2_9FLOR</name>
<dbReference type="EMBL" id="NBIV01000031">
    <property type="protein sequence ID" value="PXF46928.1"/>
    <property type="molecule type" value="Genomic_DNA"/>
</dbReference>
<keyword evidence="5" id="KW-1185">Reference proteome</keyword>
<dbReference type="InterPro" id="IPR006628">
    <property type="entry name" value="PUR-bd_fam"/>
</dbReference>
<evidence type="ECO:0000313" key="5">
    <source>
        <dbReference type="Proteomes" id="UP000247409"/>
    </source>
</evidence>
<comment type="caution">
    <text evidence="4">The sequence shown here is derived from an EMBL/GenBank/DDBJ whole genome shotgun (WGS) entry which is preliminary data.</text>
</comment>
<dbReference type="GO" id="GO:0032422">
    <property type="term" value="F:purine-rich negative regulatory element binding"/>
    <property type="evidence" value="ECO:0007669"/>
    <property type="project" value="InterPro"/>
</dbReference>
<dbReference type="Gene3D" id="3.30.2450.30">
    <property type="match status" value="1"/>
</dbReference>
<gene>
    <name evidence="4" type="ORF">BWQ96_03266</name>
</gene>
<evidence type="ECO:0000313" key="4">
    <source>
        <dbReference type="EMBL" id="PXF46928.1"/>
    </source>
</evidence>
<evidence type="ECO:0000256" key="3">
    <source>
        <dbReference type="SAM" id="MobiDB-lite"/>
    </source>
</evidence>
<accession>A0A2V3IXQ2</accession>
<evidence type="ECO:0000256" key="1">
    <source>
        <dbReference type="ARBA" id="ARBA00009251"/>
    </source>
</evidence>
<protein>
    <submittedName>
        <fullName evidence="4">Uncharacterized protein</fullName>
    </submittedName>
</protein>
<keyword evidence="2" id="KW-0238">DNA-binding</keyword>
<proteinExistence type="inferred from homology"/>
<dbReference type="Pfam" id="PF04845">
    <property type="entry name" value="PurA"/>
    <property type="match status" value="1"/>
</dbReference>
<dbReference type="SMART" id="SM00712">
    <property type="entry name" value="PUR"/>
    <property type="match status" value="1"/>
</dbReference>